<dbReference type="EMBL" id="VAVZ01000013">
    <property type="protein sequence ID" value="TLP98093.1"/>
    <property type="molecule type" value="Genomic_DNA"/>
</dbReference>
<evidence type="ECO:0000313" key="8">
    <source>
        <dbReference type="Proteomes" id="UP000310458"/>
    </source>
</evidence>
<dbReference type="InterPro" id="IPR029062">
    <property type="entry name" value="Class_I_gatase-like"/>
</dbReference>
<keyword evidence="4" id="KW-0346">Stress response</keyword>
<dbReference type="PIRSF" id="PIRSF037798">
    <property type="entry name" value="Chaperone_HchA"/>
    <property type="match status" value="1"/>
</dbReference>
<keyword evidence="3 7" id="KW-0378">Hydrolase</keyword>
<dbReference type="EC" id="3.5.1.124" evidence="7"/>
<dbReference type="PANTHER" id="PTHR48094:SF20">
    <property type="entry name" value="PROTEIN_NUCLEIC ACID DEGLYCASE 1"/>
    <property type="match status" value="1"/>
</dbReference>
<accession>A0A5R9BBS6</accession>
<keyword evidence="1" id="KW-0963">Cytoplasm</keyword>
<dbReference type="InterPro" id="IPR050325">
    <property type="entry name" value="Prot/Nucl_acid_deglycase"/>
</dbReference>
<evidence type="ECO:0000256" key="4">
    <source>
        <dbReference type="ARBA" id="ARBA00023016"/>
    </source>
</evidence>
<evidence type="ECO:0000256" key="3">
    <source>
        <dbReference type="ARBA" id="ARBA00022801"/>
    </source>
</evidence>
<keyword evidence="5" id="KW-0234">DNA repair</keyword>
<dbReference type="GO" id="GO:0005737">
    <property type="term" value="C:cytoplasm"/>
    <property type="evidence" value="ECO:0007669"/>
    <property type="project" value="TreeGrafter"/>
</dbReference>
<evidence type="ECO:0000256" key="1">
    <source>
        <dbReference type="ARBA" id="ARBA00022490"/>
    </source>
</evidence>
<dbReference type="PANTHER" id="PTHR48094">
    <property type="entry name" value="PROTEIN/NUCLEIC ACID DEGLYCASE DJ-1-RELATED"/>
    <property type="match status" value="1"/>
</dbReference>
<dbReference type="InterPro" id="IPR002818">
    <property type="entry name" value="DJ-1/PfpI"/>
</dbReference>
<reference evidence="7 8" key="1">
    <citation type="submission" date="2019-05" db="EMBL/GenBank/DDBJ databases">
        <title>Nesterenkonia sp. GY074 isolated from the Southern Atlantic Ocean.</title>
        <authorList>
            <person name="Zhang G."/>
        </authorList>
    </citation>
    <scope>NUCLEOTIDE SEQUENCE [LARGE SCALE GENOMIC DNA]</scope>
    <source>
        <strain evidence="7 8">GY074</strain>
    </source>
</reference>
<dbReference type="GO" id="GO:0019172">
    <property type="term" value="F:glyoxalase III activity"/>
    <property type="evidence" value="ECO:0007669"/>
    <property type="project" value="TreeGrafter"/>
</dbReference>
<evidence type="ECO:0000256" key="2">
    <source>
        <dbReference type="ARBA" id="ARBA00022763"/>
    </source>
</evidence>
<evidence type="ECO:0000313" key="7">
    <source>
        <dbReference type="EMBL" id="TLP98093.1"/>
    </source>
</evidence>
<organism evidence="7 8">
    <name type="scientific">Nesterenkonia salmonea</name>
    <dbReference type="NCBI Taxonomy" id="1804987"/>
    <lineage>
        <taxon>Bacteria</taxon>
        <taxon>Bacillati</taxon>
        <taxon>Actinomycetota</taxon>
        <taxon>Actinomycetes</taxon>
        <taxon>Micrococcales</taxon>
        <taxon>Micrococcaceae</taxon>
        <taxon>Nesterenkonia</taxon>
    </lineage>
</organism>
<protein>
    <submittedName>
        <fullName evidence="7">Protein deglycase HchA</fullName>
        <ecNumber evidence="7">3.5.1.124</ecNumber>
    </submittedName>
</protein>
<dbReference type="OrthoDB" id="9792284at2"/>
<gene>
    <name evidence="7" type="primary">hchA</name>
    <name evidence="7" type="ORF">FEF26_06200</name>
</gene>
<feature type="domain" description="DJ-1/PfpI" evidence="6">
    <location>
        <begin position="79"/>
        <end position="278"/>
    </location>
</feature>
<dbReference type="GO" id="GO:0036524">
    <property type="term" value="F:protein deglycase activity"/>
    <property type="evidence" value="ECO:0007669"/>
    <property type="project" value="UniProtKB-EC"/>
</dbReference>
<dbReference type="SUPFAM" id="SSF52317">
    <property type="entry name" value="Class I glutamine amidotransferase-like"/>
    <property type="match status" value="1"/>
</dbReference>
<keyword evidence="2" id="KW-0227">DNA damage</keyword>
<dbReference type="RefSeq" id="WP_138252672.1">
    <property type="nucleotide sequence ID" value="NZ_VAVZ01000013.1"/>
</dbReference>
<evidence type="ECO:0000259" key="6">
    <source>
        <dbReference type="Pfam" id="PF01965"/>
    </source>
</evidence>
<sequence>MWQNIRSVARIGPQADERGGYSPSRLALKLATSSTTDYDNTVYEHAPQGPKRKILMVCTEEREMTMRNGKKFSTGNHPVEMLVPMLHLEKAGFHIGIVTPTGRPVAIEMWAMPDQDPAVQDIYDRYRDAFANPDSLSDFASTLQAHQDIAAVFIPGGHGAMLGLPENEDLQRVIRWTLEEDLFMLSICHGPAALLAENLGESQTSFAYRGYSMAVFPDRTDKITPLVGYMPGHMPWFFGERLTELGVNIVNSQANGTCHRDRRLITGDSPNAANEFGKMAAQALLSESGA</sequence>
<dbReference type="AlphaFoldDB" id="A0A5R9BBS6"/>
<dbReference type="GO" id="GO:0019243">
    <property type="term" value="P:methylglyoxal catabolic process to D-lactate via S-lactoyl-glutathione"/>
    <property type="evidence" value="ECO:0007669"/>
    <property type="project" value="TreeGrafter"/>
</dbReference>
<dbReference type="Pfam" id="PF01965">
    <property type="entry name" value="DJ-1_PfpI"/>
    <property type="match status" value="1"/>
</dbReference>
<proteinExistence type="predicted"/>
<dbReference type="Proteomes" id="UP000310458">
    <property type="component" value="Unassembled WGS sequence"/>
</dbReference>
<dbReference type="InterPro" id="IPR017283">
    <property type="entry name" value="HchA"/>
</dbReference>
<evidence type="ECO:0000256" key="5">
    <source>
        <dbReference type="ARBA" id="ARBA00023204"/>
    </source>
</evidence>
<name>A0A5R9BBS6_9MICC</name>
<dbReference type="GO" id="GO:0006281">
    <property type="term" value="P:DNA repair"/>
    <property type="evidence" value="ECO:0007669"/>
    <property type="project" value="UniProtKB-KW"/>
</dbReference>
<dbReference type="NCBIfam" id="NF003168">
    <property type="entry name" value="PRK04155.1"/>
    <property type="match status" value="1"/>
</dbReference>
<comment type="caution">
    <text evidence="7">The sequence shown here is derived from an EMBL/GenBank/DDBJ whole genome shotgun (WGS) entry which is preliminary data.</text>
</comment>
<dbReference type="Gene3D" id="3.40.50.880">
    <property type="match status" value="1"/>
</dbReference>
<keyword evidence="8" id="KW-1185">Reference proteome</keyword>